<proteinExistence type="predicted"/>
<dbReference type="Pfam" id="PF00753">
    <property type="entry name" value="Lactamase_B"/>
    <property type="match status" value="1"/>
</dbReference>
<sequence>MLRREQEAIRRGAGPGDVEARLVAWGVPAGQREELRAMLGASGRTASLVADVLLEDGDTLPVQGRALELVSTPGHTPGHACVVDRDAGVLFSGDHVLPKIYPGLGLGGPTETNPIADYLRSLARVEEFDALEVAPGHEYRFRGLAERCAAIREHHVRRSGEAARVIERQPDATIFEVAAQLPWTAGWENLRGFFLFSALSQTEVHLGFLRDGGTSGTDEATGPGRGAQTVYNS</sequence>
<organism evidence="3 4">
    <name type="scientific">Naasia aerilata</name>
    <dbReference type="NCBI Taxonomy" id="1162966"/>
    <lineage>
        <taxon>Bacteria</taxon>
        <taxon>Bacillati</taxon>
        <taxon>Actinomycetota</taxon>
        <taxon>Actinomycetes</taxon>
        <taxon>Micrococcales</taxon>
        <taxon>Microbacteriaceae</taxon>
        <taxon>Naasia</taxon>
    </lineage>
</organism>
<dbReference type="InterPro" id="IPR036866">
    <property type="entry name" value="RibonucZ/Hydroxyglut_hydro"/>
</dbReference>
<dbReference type="PANTHER" id="PTHR23131">
    <property type="entry name" value="ENDORIBONUCLEASE LACTB2"/>
    <property type="match status" value="1"/>
</dbReference>
<protein>
    <recommendedName>
        <fullName evidence="2">Metallo-beta-lactamase domain-containing protein</fullName>
    </recommendedName>
</protein>
<evidence type="ECO:0000259" key="2">
    <source>
        <dbReference type="Pfam" id="PF00753"/>
    </source>
</evidence>
<keyword evidence="4" id="KW-1185">Reference proteome</keyword>
<dbReference type="PANTHER" id="PTHR23131:SF4">
    <property type="entry name" value="METALLO-BETA-LACTAMASE SUPERFAMILY POTEIN"/>
    <property type="match status" value="1"/>
</dbReference>
<feature type="domain" description="Metallo-beta-lactamase" evidence="2">
    <location>
        <begin position="42"/>
        <end position="137"/>
    </location>
</feature>
<evidence type="ECO:0000256" key="1">
    <source>
        <dbReference type="SAM" id="MobiDB-lite"/>
    </source>
</evidence>
<feature type="region of interest" description="Disordered" evidence="1">
    <location>
        <begin position="214"/>
        <end position="233"/>
    </location>
</feature>
<dbReference type="Gene3D" id="3.60.15.10">
    <property type="entry name" value="Ribonuclease Z/Hydroxyacylglutathione hydrolase-like"/>
    <property type="match status" value="1"/>
</dbReference>
<accession>A0ABN6XMK8</accession>
<evidence type="ECO:0000313" key="4">
    <source>
        <dbReference type="Proteomes" id="UP001321498"/>
    </source>
</evidence>
<name>A0ABN6XMK8_9MICO</name>
<reference evidence="4" key="1">
    <citation type="journal article" date="2019" name="Int. J. Syst. Evol. Microbiol.">
        <title>The Global Catalogue of Microorganisms (GCM) 10K type strain sequencing project: providing services to taxonomists for standard genome sequencing and annotation.</title>
        <authorList>
            <consortium name="The Broad Institute Genomics Platform"/>
            <consortium name="The Broad Institute Genome Sequencing Center for Infectious Disease"/>
            <person name="Wu L."/>
            <person name="Ma J."/>
        </authorList>
    </citation>
    <scope>NUCLEOTIDE SEQUENCE [LARGE SCALE GENOMIC DNA]</scope>
    <source>
        <strain evidence="4">NBRC 108725</strain>
    </source>
</reference>
<dbReference type="InterPro" id="IPR001279">
    <property type="entry name" value="Metallo-B-lactamas"/>
</dbReference>
<dbReference type="Proteomes" id="UP001321498">
    <property type="component" value="Chromosome"/>
</dbReference>
<gene>
    <name evidence="3" type="ORF">GCM10025866_20750</name>
</gene>
<evidence type="ECO:0000313" key="3">
    <source>
        <dbReference type="EMBL" id="BDZ46166.1"/>
    </source>
</evidence>
<dbReference type="EMBL" id="AP027731">
    <property type="protein sequence ID" value="BDZ46166.1"/>
    <property type="molecule type" value="Genomic_DNA"/>
</dbReference>
<dbReference type="SUPFAM" id="SSF56281">
    <property type="entry name" value="Metallo-hydrolase/oxidoreductase"/>
    <property type="match status" value="1"/>
</dbReference>
<dbReference type="InterPro" id="IPR050662">
    <property type="entry name" value="Sec-metab_biosynth-thioest"/>
</dbReference>